<proteinExistence type="predicted"/>
<name>A0A0N1IPZ7_PAPMA</name>
<dbReference type="InParanoid" id="A0A0N1IPZ7"/>
<keyword evidence="1" id="KW-1133">Transmembrane helix</keyword>
<organism evidence="2 3">
    <name type="scientific">Papilio machaon</name>
    <name type="common">Old World swallowtail butterfly</name>
    <dbReference type="NCBI Taxonomy" id="76193"/>
    <lineage>
        <taxon>Eukaryota</taxon>
        <taxon>Metazoa</taxon>
        <taxon>Ecdysozoa</taxon>
        <taxon>Arthropoda</taxon>
        <taxon>Hexapoda</taxon>
        <taxon>Insecta</taxon>
        <taxon>Pterygota</taxon>
        <taxon>Neoptera</taxon>
        <taxon>Endopterygota</taxon>
        <taxon>Lepidoptera</taxon>
        <taxon>Glossata</taxon>
        <taxon>Ditrysia</taxon>
        <taxon>Papilionoidea</taxon>
        <taxon>Papilionidae</taxon>
        <taxon>Papilioninae</taxon>
        <taxon>Papilio</taxon>
    </lineage>
</organism>
<evidence type="ECO:0000313" key="3">
    <source>
        <dbReference type="Proteomes" id="UP000053240"/>
    </source>
</evidence>
<dbReference type="AlphaFoldDB" id="A0A0N1IPZ7"/>
<evidence type="ECO:0000313" key="2">
    <source>
        <dbReference type="EMBL" id="KPJ19208.1"/>
    </source>
</evidence>
<keyword evidence="1" id="KW-0812">Transmembrane</keyword>
<keyword evidence="3" id="KW-1185">Reference proteome</keyword>
<dbReference type="Proteomes" id="UP000053240">
    <property type="component" value="Unassembled WGS sequence"/>
</dbReference>
<keyword evidence="1" id="KW-0472">Membrane</keyword>
<sequence length="139" mass="16083">MAYNSKDTYKIKSMTCKSQDQVCGVCATHTWCPSRSLEEYCWKARLMHVTHSIPNAYLCLLVGLGSTLFVPLWERRTCYLNWLWEINQSYVKKAVRTVIQRNKSKNMILRSRIARTIGAFSNKFVLAVGSRNNGGRRRT</sequence>
<protein>
    <submittedName>
        <fullName evidence="2">Uncharacterized protein</fullName>
    </submittedName>
</protein>
<accession>A0A0N1IPZ7</accession>
<feature type="transmembrane region" description="Helical" evidence="1">
    <location>
        <begin position="55"/>
        <end position="73"/>
    </location>
</feature>
<dbReference type="EMBL" id="KQ459937">
    <property type="protein sequence ID" value="KPJ19208.1"/>
    <property type="molecule type" value="Genomic_DNA"/>
</dbReference>
<reference evidence="2 3" key="1">
    <citation type="journal article" date="2015" name="Nat. Commun.">
        <title>Outbred genome sequencing and CRISPR/Cas9 gene editing in butterflies.</title>
        <authorList>
            <person name="Li X."/>
            <person name="Fan D."/>
            <person name="Zhang W."/>
            <person name="Liu G."/>
            <person name="Zhang L."/>
            <person name="Zhao L."/>
            <person name="Fang X."/>
            <person name="Chen L."/>
            <person name="Dong Y."/>
            <person name="Chen Y."/>
            <person name="Ding Y."/>
            <person name="Zhao R."/>
            <person name="Feng M."/>
            <person name="Zhu Y."/>
            <person name="Feng Y."/>
            <person name="Jiang X."/>
            <person name="Zhu D."/>
            <person name="Xiang H."/>
            <person name="Feng X."/>
            <person name="Li S."/>
            <person name="Wang J."/>
            <person name="Zhang G."/>
            <person name="Kronforst M.R."/>
            <person name="Wang W."/>
        </authorList>
    </citation>
    <scope>NUCLEOTIDE SEQUENCE [LARGE SCALE GENOMIC DNA]</scope>
    <source>
        <strain evidence="2">Ya'a_city_454_Pm</strain>
        <tissue evidence="2">Whole body</tissue>
    </source>
</reference>
<evidence type="ECO:0000256" key="1">
    <source>
        <dbReference type="SAM" id="Phobius"/>
    </source>
</evidence>
<gene>
    <name evidence="2" type="ORF">RR48_04639</name>
</gene>